<keyword evidence="1" id="KW-1133">Transmembrane helix</keyword>
<name>A0ABV3NBR4_9ACTO</name>
<proteinExistence type="predicted"/>
<evidence type="ECO:0000313" key="3">
    <source>
        <dbReference type="Proteomes" id="UP001555100"/>
    </source>
</evidence>
<dbReference type="PIRSF" id="PIRSF026166">
    <property type="entry name" value="UCP026166"/>
    <property type="match status" value="1"/>
</dbReference>
<feature type="transmembrane region" description="Helical" evidence="1">
    <location>
        <begin position="228"/>
        <end position="251"/>
    </location>
</feature>
<organism evidence="2 3">
    <name type="scientific">Trueperella pyogenes</name>
    <dbReference type="NCBI Taxonomy" id="1661"/>
    <lineage>
        <taxon>Bacteria</taxon>
        <taxon>Bacillati</taxon>
        <taxon>Actinomycetota</taxon>
        <taxon>Actinomycetes</taxon>
        <taxon>Actinomycetales</taxon>
        <taxon>Actinomycetaceae</taxon>
        <taxon>Trueperella</taxon>
    </lineage>
</organism>
<feature type="transmembrane region" description="Helical" evidence="1">
    <location>
        <begin position="129"/>
        <end position="157"/>
    </location>
</feature>
<reference evidence="2 3" key="1">
    <citation type="submission" date="2024-01" db="EMBL/GenBank/DDBJ databases">
        <title>Genomic analysis and antimicrobial resistance profiles of Trueperella pyogenes isolated from domestic and wild animals.</title>
        <authorList>
            <person name="Magossi G."/>
            <person name="Gzyl K.E."/>
            <person name="Holman D.B."/>
            <person name="Amat S."/>
        </authorList>
    </citation>
    <scope>NUCLEOTIDE SEQUENCE [LARGE SCALE GENOMIC DNA]</scope>
    <source>
        <strain evidence="2 3">1494</strain>
    </source>
</reference>
<feature type="transmembrane region" description="Helical" evidence="1">
    <location>
        <begin position="291"/>
        <end position="312"/>
    </location>
</feature>
<dbReference type="Pfam" id="PF13593">
    <property type="entry name" value="SBF_like"/>
    <property type="match status" value="1"/>
</dbReference>
<protein>
    <submittedName>
        <fullName evidence="2">Bile acid:sodium symporter family protein</fullName>
    </submittedName>
</protein>
<gene>
    <name evidence="2" type="ORF">V3M73_06365</name>
</gene>
<dbReference type="InterPro" id="IPR016833">
    <property type="entry name" value="Put_Na-Bile_cotransptr"/>
</dbReference>
<dbReference type="RefSeq" id="WP_367191557.1">
    <property type="nucleotide sequence ID" value="NZ_JBAGLR010000007.1"/>
</dbReference>
<dbReference type="PANTHER" id="PTHR18640:SF5">
    <property type="entry name" value="SODIUM_BILE ACID COTRANSPORTER 7"/>
    <property type="match status" value="1"/>
</dbReference>
<dbReference type="Proteomes" id="UP001555100">
    <property type="component" value="Unassembled WGS sequence"/>
</dbReference>
<feature type="transmembrane region" description="Helical" evidence="1">
    <location>
        <begin position="12"/>
        <end position="28"/>
    </location>
</feature>
<feature type="transmembrane region" description="Helical" evidence="1">
    <location>
        <begin position="34"/>
        <end position="52"/>
    </location>
</feature>
<feature type="transmembrane region" description="Helical" evidence="1">
    <location>
        <begin position="203"/>
        <end position="222"/>
    </location>
</feature>
<dbReference type="InterPro" id="IPR038770">
    <property type="entry name" value="Na+/solute_symporter_sf"/>
</dbReference>
<keyword evidence="3" id="KW-1185">Reference proteome</keyword>
<evidence type="ECO:0000313" key="2">
    <source>
        <dbReference type="EMBL" id="MEW6954645.1"/>
    </source>
</evidence>
<evidence type="ECO:0000256" key="1">
    <source>
        <dbReference type="SAM" id="Phobius"/>
    </source>
</evidence>
<dbReference type="PANTHER" id="PTHR18640">
    <property type="entry name" value="SOLUTE CARRIER FAMILY 10 MEMBER 7"/>
    <property type="match status" value="1"/>
</dbReference>
<keyword evidence="1" id="KW-0472">Membrane</keyword>
<sequence length="322" mass="34404">MAPGRRRFRPDFLLTGIVLALILGLLLPVPPYHIAQLSALADVGVGLVFLVYGMRLRTSEVVEGMRNIKLQAAVLASTYIVFPVVGLLLYYAVGGFVGVAFATGMLYLSLLPSTVQSSVTFVSIARGDVGAAVCAATVSNILGMFLSPLLVLLLMNLEGAHTGGLQSVLLKLLLPFVVGQLLQPKVGDWVRAHRNITKYTDNGAIILVVFVAVVKATADGAWSSVTFAGFALLFLILGVILSLMLTLTWHGGRWLTFTRAQRIVLLMCGSKKSLATGLPMAKALFDPSVVGAVVVPVIVFHQIQLMACAVIARRLGREPQPE</sequence>
<keyword evidence="1" id="KW-0812">Transmembrane</keyword>
<comment type="caution">
    <text evidence="2">The sequence shown here is derived from an EMBL/GenBank/DDBJ whole genome shotgun (WGS) entry which is preliminary data.</text>
</comment>
<accession>A0ABV3NBR4</accession>
<feature type="transmembrane region" description="Helical" evidence="1">
    <location>
        <begin position="99"/>
        <end position="122"/>
    </location>
</feature>
<dbReference type="EMBL" id="JBAGNM010000005">
    <property type="protein sequence ID" value="MEW6954645.1"/>
    <property type="molecule type" value="Genomic_DNA"/>
</dbReference>
<dbReference type="Gene3D" id="1.20.1530.20">
    <property type="match status" value="1"/>
</dbReference>
<feature type="transmembrane region" description="Helical" evidence="1">
    <location>
        <begin position="72"/>
        <end position="93"/>
    </location>
</feature>